<dbReference type="EMBL" id="FOYS01000002">
    <property type="protein sequence ID" value="SFR47505.1"/>
    <property type="molecule type" value="Genomic_DNA"/>
</dbReference>
<feature type="compositionally biased region" description="Low complexity" evidence="7">
    <location>
        <begin position="9"/>
        <end position="34"/>
    </location>
</feature>
<evidence type="ECO:0000256" key="5">
    <source>
        <dbReference type="ARBA" id="ARBA00023008"/>
    </source>
</evidence>
<keyword evidence="8" id="KW-0812">Transmembrane</keyword>
<feature type="transmembrane region" description="Helical" evidence="8">
    <location>
        <begin position="186"/>
        <end position="206"/>
    </location>
</feature>
<dbReference type="PANTHER" id="PTHR34192">
    <property type="entry name" value="PLASTOCYANIN MAJOR ISOFORM, CHLOROPLASTIC-RELATED"/>
    <property type="match status" value="1"/>
</dbReference>
<evidence type="ECO:0000256" key="6">
    <source>
        <dbReference type="ARBA" id="ARBA00023136"/>
    </source>
</evidence>
<keyword evidence="6 8" id="KW-0472">Membrane</keyword>
<dbReference type="Gene3D" id="2.60.40.420">
    <property type="entry name" value="Cupredoxins - blue copper proteins"/>
    <property type="match status" value="1"/>
</dbReference>
<organism evidence="10 11">
    <name type="scientific">Halogeometricum limi</name>
    <dbReference type="NCBI Taxonomy" id="555875"/>
    <lineage>
        <taxon>Archaea</taxon>
        <taxon>Methanobacteriati</taxon>
        <taxon>Methanobacteriota</taxon>
        <taxon>Stenosarchaea group</taxon>
        <taxon>Halobacteria</taxon>
        <taxon>Halobacteriales</taxon>
        <taxon>Haloferacaceae</taxon>
        <taxon>Halogeometricum</taxon>
    </lineage>
</organism>
<evidence type="ECO:0000256" key="2">
    <source>
        <dbReference type="ARBA" id="ARBA00022448"/>
    </source>
</evidence>
<dbReference type="Proteomes" id="UP000243250">
    <property type="component" value="Unassembled WGS sequence"/>
</dbReference>
<dbReference type="RefSeq" id="WP_089879279.1">
    <property type="nucleotide sequence ID" value="NZ_FOYS01000002.1"/>
</dbReference>
<sequence length="220" mass="21918">MKRRDFLRAASVPAATATASAAAGVGAAQETGTSTSGGTGTATGTGAGTGTGTGTGTSGGGGGGGGATETVEVGPGGSLVFTPGTEEPLEIAPGTTVEFVWESDNHNIVVDSQPDGGGWEGHEPLENTGFTYSYTFETLGEYAYYCQPHQSAGMEATIVVTENPGAGGGGGEKELHELGVPIQAHWVGAATILGIIVTVIFTFYILKYGESAHTGTGRNG</sequence>
<evidence type="ECO:0000313" key="10">
    <source>
        <dbReference type="EMBL" id="SFR47505.1"/>
    </source>
</evidence>
<dbReference type="STRING" id="555875.SAMN04488124_1739"/>
<keyword evidence="8" id="KW-1133">Transmembrane helix</keyword>
<evidence type="ECO:0000256" key="7">
    <source>
        <dbReference type="SAM" id="MobiDB-lite"/>
    </source>
</evidence>
<name>A0A1I6GZ54_9EURY</name>
<comment type="subcellular location">
    <subcellularLocation>
        <location evidence="1">Membrane</location>
    </subcellularLocation>
</comment>
<accession>A0A1I6GZ54</accession>
<dbReference type="SUPFAM" id="SSF49503">
    <property type="entry name" value="Cupredoxins"/>
    <property type="match status" value="1"/>
</dbReference>
<evidence type="ECO:0000256" key="3">
    <source>
        <dbReference type="ARBA" id="ARBA00022723"/>
    </source>
</evidence>
<dbReference type="GO" id="GO:0005507">
    <property type="term" value="F:copper ion binding"/>
    <property type="evidence" value="ECO:0007669"/>
    <property type="project" value="InterPro"/>
</dbReference>
<dbReference type="Pfam" id="PF00127">
    <property type="entry name" value="Copper-bind"/>
    <property type="match status" value="1"/>
</dbReference>
<dbReference type="InterPro" id="IPR000923">
    <property type="entry name" value="BlueCu_1"/>
</dbReference>
<evidence type="ECO:0000256" key="8">
    <source>
        <dbReference type="SAM" id="Phobius"/>
    </source>
</evidence>
<dbReference type="PROSITE" id="PS00196">
    <property type="entry name" value="COPPER_BLUE"/>
    <property type="match status" value="1"/>
</dbReference>
<keyword evidence="4" id="KW-0249">Electron transport</keyword>
<keyword evidence="2" id="KW-0813">Transport</keyword>
<dbReference type="GO" id="GO:0016020">
    <property type="term" value="C:membrane"/>
    <property type="evidence" value="ECO:0007669"/>
    <property type="project" value="UniProtKB-SubCell"/>
</dbReference>
<feature type="region of interest" description="Disordered" evidence="7">
    <location>
        <begin position="1"/>
        <end position="89"/>
    </location>
</feature>
<evidence type="ECO:0000256" key="4">
    <source>
        <dbReference type="ARBA" id="ARBA00022982"/>
    </source>
</evidence>
<dbReference type="InterPro" id="IPR008972">
    <property type="entry name" value="Cupredoxin"/>
</dbReference>
<gene>
    <name evidence="10" type="ORF">SAMN04488124_1739</name>
</gene>
<dbReference type="GO" id="GO:0009055">
    <property type="term" value="F:electron transfer activity"/>
    <property type="evidence" value="ECO:0007669"/>
    <property type="project" value="InterPro"/>
</dbReference>
<dbReference type="AlphaFoldDB" id="A0A1I6GZ54"/>
<dbReference type="InterPro" id="IPR028871">
    <property type="entry name" value="BlueCu_1_BS"/>
</dbReference>
<keyword evidence="3" id="KW-0479">Metal-binding</keyword>
<feature type="domain" description="Blue (type 1) copper" evidence="9">
    <location>
        <begin position="76"/>
        <end position="160"/>
    </location>
</feature>
<evidence type="ECO:0000313" key="11">
    <source>
        <dbReference type="Proteomes" id="UP000243250"/>
    </source>
</evidence>
<reference evidence="11" key="1">
    <citation type="submission" date="2016-10" db="EMBL/GenBank/DDBJ databases">
        <authorList>
            <person name="Varghese N."/>
            <person name="Submissions S."/>
        </authorList>
    </citation>
    <scope>NUCLEOTIDE SEQUENCE [LARGE SCALE GENOMIC DNA]</scope>
    <source>
        <strain evidence="11">CGMCC 1.8711</strain>
    </source>
</reference>
<keyword evidence="11" id="KW-1185">Reference proteome</keyword>
<protein>
    <submittedName>
        <fullName evidence="10">Plastocyanin</fullName>
    </submittedName>
</protein>
<feature type="compositionally biased region" description="Gly residues" evidence="7">
    <location>
        <begin position="35"/>
        <end position="67"/>
    </location>
</feature>
<evidence type="ECO:0000259" key="9">
    <source>
        <dbReference type="Pfam" id="PF00127"/>
    </source>
</evidence>
<proteinExistence type="predicted"/>
<evidence type="ECO:0000256" key="1">
    <source>
        <dbReference type="ARBA" id="ARBA00004370"/>
    </source>
</evidence>
<keyword evidence="5" id="KW-0186">Copper</keyword>
<dbReference type="PANTHER" id="PTHR34192:SF10">
    <property type="entry name" value="PLASTOCYANIN MAJOR ISOFORM, CHLOROPLASTIC-RELATED"/>
    <property type="match status" value="1"/>
</dbReference>
<dbReference type="OrthoDB" id="186995at2157"/>